<feature type="chain" id="PRO_5009307035" evidence="4">
    <location>
        <begin position="27"/>
        <end position="189"/>
    </location>
</feature>
<keyword evidence="1 2" id="KW-1015">Disulfide bond</keyword>
<dbReference type="PANTHER" id="PTHR46876:SF1">
    <property type="entry name" value="LOW-DENSITY LIPOPROTEIN RECEPTOR-RELATED PROTEIN 11"/>
    <property type="match status" value="1"/>
</dbReference>
<dbReference type="PANTHER" id="PTHR46876">
    <property type="entry name" value="LOW-DENSITY LIPOPROTEIN RECEPTOR-RELATED PROTEIN 11"/>
    <property type="match status" value="1"/>
</dbReference>
<evidence type="ECO:0000256" key="3">
    <source>
        <dbReference type="SAM" id="Phobius"/>
    </source>
</evidence>
<feature type="signal peptide" evidence="4">
    <location>
        <begin position="1"/>
        <end position="26"/>
    </location>
</feature>
<dbReference type="InterPro" id="IPR036055">
    <property type="entry name" value="LDL_receptor-like_sf"/>
</dbReference>
<keyword evidence="4" id="KW-0732">Signal</keyword>
<dbReference type="SMART" id="SM00192">
    <property type="entry name" value="LDLa"/>
    <property type="match status" value="1"/>
</dbReference>
<protein>
    <submittedName>
        <fullName evidence="6">Low-density lipoprotein receptor domain class A</fullName>
    </submittedName>
</protein>
<dbReference type="Gene3D" id="4.10.400.10">
    <property type="entry name" value="Low-density Lipoprotein Receptor"/>
    <property type="match status" value="1"/>
</dbReference>
<name>A0A1I7T538_9PELO</name>
<evidence type="ECO:0000256" key="1">
    <source>
        <dbReference type="ARBA" id="ARBA00023157"/>
    </source>
</evidence>
<dbReference type="InterPro" id="IPR023415">
    <property type="entry name" value="LDLR_class-A_CS"/>
</dbReference>
<evidence type="ECO:0000256" key="2">
    <source>
        <dbReference type="PROSITE-ProRule" id="PRU00124"/>
    </source>
</evidence>
<keyword evidence="3" id="KW-0812">Transmembrane</keyword>
<keyword evidence="5" id="KW-1185">Reference proteome</keyword>
<feature type="transmembrane region" description="Helical" evidence="3">
    <location>
        <begin position="128"/>
        <end position="149"/>
    </location>
</feature>
<evidence type="ECO:0000313" key="5">
    <source>
        <dbReference type="Proteomes" id="UP000095282"/>
    </source>
</evidence>
<accession>A0A1I7T538</accession>
<dbReference type="Proteomes" id="UP000095282">
    <property type="component" value="Unplaced"/>
</dbReference>
<dbReference type="PROSITE" id="PS50068">
    <property type="entry name" value="LDLRA_2"/>
    <property type="match status" value="1"/>
</dbReference>
<evidence type="ECO:0000313" key="6">
    <source>
        <dbReference type="WBParaSite" id="Csp11.Scaffold508.g2484.t3"/>
    </source>
</evidence>
<organism evidence="5 6">
    <name type="scientific">Caenorhabditis tropicalis</name>
    <dbReference type="NCBI Taxonomy" id="1561998"/>
    <lineage>
        <taxon>Eukaryota</taxon>
        <taxon>Metazoa</taxon>
        <taxon>Ecdysozoa</taxon>
        <taxon>Nematoda</taxon>
        <taxon>Chromadorea</taxon>
        <taxon>Rhabditida</taxon>
        <taxon>Rhabditina</taxon>
        <taxon>Rhabditomorpha</taxon>
        <taxon>Rhabditoidea</taxon>
        <taxon>Rhabditidae</taxon>
        <taxon>Peloderinae</taxon>
        <taxon>Caenorhabditis</taxon>
    </lineage>
</organism>
<dbReference type="AlphaFoldDB" id="A0A1I7T538"/>
<feature type="disulfide bond" evidence="2">
    <location>
        <begin position="54"/>
        <end position="72"/>
    </location>
</feature>
<sequence length="189" mass="21053">MILFRNIRMKMNVPFLIFLMVYRVNSQYEPQSNIDRLAQRPVLPQCPREWEWACRNGECIAHYDVCDGITQCTDGSDEWNCDGGRGGAPMAREGVAAQRESHVETVTVAAVAKEATTVASSGTVTIQYSHILFAIFAFFILSIAVVTVIRKRSRQKTGFRNRRGGGGGGHSILQQDSDEDDILISSMYS</sequence>
<dbReference type="WBParaSite" id="Csp11.Scaffold508.g2484.t3">
    <property type="protein sequence ID" value="Csp11.Scaffold508.g2484.t3"/>
    <property type="gene ID" value="Csp11.Scaffold508.g2484"/>
</dbReference>
<comment type="caution">
    <text evidence="2">Lacks conserved residue(s) required for the propagation of feature annotation.</text>
</comment>
<proteinExistence type="predicted"/>
<keyword evidence="3" id="KW-0472">Membrane</keyword>
<dbReference type="Pfam" id="PF00057">
    <property type="entry name" value="Ldl_recept_a"/>
    <property type="match status" value="1"/>
</dbReference>
<dbReference type="PROSITE" id="PS01209">
    <property type="entry name" value="LDLRA_1"/>
    <property type="match status" value="1"/>
</dbReference>
<feature type="disulfide bond" evidence="2">
    <location>
        <begin position="66"/>
        <end position="81"/>
    </location>
</feature>
<dbReference type="InterPro" id="IPR002172">
    <property type="entry name" value="LDrepeatLR_classA_rpt"/>
</dbReference>
<dbReference type="CDD" id="cd00112">
    <property type="entry name" value="LDLa"/>
    <property type="match status" value="1"/>
</dbReference>
<dbReference type="SUPFAM" id="SSF57424">
    <property type="entry name" value="LDL receptor-like module"/>
    <property type="match status" value="1"/>
</dbReference>
<keyword evidence="3" id="KW-1133">Transmembrane helix</keyword>
<evidence type="ECO:0000256" key="4">
    <source>
        <dbReference type="SAM" id="SignalP"/>
    </source>
</evidence>
<reference evidence="6" key="1">
    <citation type="submission" date="2016-11" db="UniProtKB">
        <authorList>
            <consortium name="WormBaseParasite"/>
        </authorList>
    </citation>
    <scope>IDENTIFICATION</scope>
</reference>